<evidence type="ECO:0000313" key="1">
    <source>
        <dbReference type="EMBL" id="KAF7269110.1"/>
    </source>
</evidence>
<gene>
    <name evidence="1" type="ORF">GWI33_017859</name>
</gene>
<organism evidence="1 2">
    <name type="scientific">Rhynchophorus ferrugineus</name>
    <name type="common">Red palm weevil</name>
    <name type="synonym">Curculio ferrugineus</name>
    <dbReference type="NCBI Taxonomy" id="354439"/>
    <lineage>
        <taxon>Eukaryota</taxon>
        <taxon>Metazoa</taxon>
        <taxon>Ecdysozoa</taxon>
        <taxon>Arthropoda</taxon>
        <taxon>Hexapoda</taxon>
        <taxon>Insecta</taxon>
        <taxon>Pterygota</taxon>
        <taxon>Neoptera</taxon>
        <taxon>Endopterygota</taxon>
        <taxon>Coleoptera</taxon>
        <taxon>Polyphaga</taxon>
        <taxon>Cucujiformia</taxon>
        <taxon>Curculionidae</taxon>
        <taxon>Dryophthorinae</taxon>
        <taxon>Rhynchophorus</taxon>
    </lineage>
</organism>
<reference evidence="1" key="1">
    <citation type="submission" date="2020-08" db="EMBL/GenBank/DDBJ databases">
        <title>Genome sequencing and assembly of the red palm weevil Rhynchophorus ferrugineus.</title>
        <authorList>
            <person name="Dias G.B."/>
            <person name="Bergman C.M."/>
            <person name="Manee M."/>
        </authorList>
    </citation>
    <scope>NUCLEOTIDE SEQUENCE</scope>
    <source>
        <strain evidence="1">AA-2017</strain>
        <tissue evidence="1">Whole larva</tissue>
    </source>
</reference>
<proteinExistence type="predicted"/>
<comment type="caution">
    <text evidence="1">The sequence shown here is derived from an EMBL/GenBank/DDBJ whole genome shotgun (WGS) entry which is preliminary data.</text>
</comment>
<name>A0A834I1A4_RHYFE</name>
<keyword evidence="2" id="KW-1185">Reference proteome</keyword>
<dbReference type="AlphaFoldDB" id="A0A834I1A4"/>
<sequence>MDDRKMARGPSPSANALHLNVYPTTGPVSSASTKNRYLMACVHRSGEENGDRIGRGPSPIRSLVFYLPTMTLKGK</sequence>
<evidence type="ECO:0000313" key="2">
    <source>
        <dbReference type="Proteomes" id="UP000625711"/>
    </source>
</evidence>
<protein>
    <submittedName>
        <fullName evidence="1">Uncharacterized protein</fullName>
    </submittedName>
</protein>
<dbReference type="Proteomes" id="UP000625711">
    <property type="component" value="Unassembled WGS sequence"/>
</dbReference>
<dbReference type="EMBL" id="JAACXV010014261">
    <property type="protein sequence ID" value="KAF7269110.1"/>
    <property type="molecule type" value="Genomic_DNA"/>
</dbReference>
<accession>A0A834I1A4</accession>